<dbReference type="GO" id="GO:0045159">
    <property type="term" value="F:myosin II binding"/>
    <property type="evidence" value="ECO:0007669"/>
    <property type="project" value="TreeGrafter"/>
</dbReference>
<dbReference type="SMART" id="SM00320">
    <property type="entry name" value="WD40"/>
    <property type="match status" value="3"/>
</dbReference>
<feature type="domain" description="Lethal giant larvae (Lgl)-like C-terminal" evidence="5">
    <location>
        <begin position="622"/>
        <end position="705"/>
    </location>
</feature>
<evidence type="ECO:0000256" key="2">
    <source>
        <dbReference type="ARBA" id="ARBA00022483"/>
    </source>
</evidence>
<comment type="similarity">
    <text evidence="1">Belongs to the WD repeat L(2)GL family.</text>
</comment>
<dbReference type="InterPro" id="IPR036322">
    <property type="entry name" value="WD40_repeat_dom_sf"/>
</dbReference>
<keyword evidence="3" id="KW-0853">WD repeat</keyword>
<dbReference type="InterPro" id="IPR013905">
    <property type="entry name" value="Lgl_C_dom"/>
</dbReference>
<dbReference type="EMBL" id="KN817521">
    <property type="protein sequence ID" value="KJA28406.1"/>
    <property type="molecule type" value="Genomic_DNA"/>
</dbReference>
<dbReference type="InterPro" id="IPR001680">
    <property type="entry name" value="WD40_rpt"/>
</dbReference>
<dbReference type="OrthoDB" id="19944at2759"/>
<dbReference type="PROSITE" id="PS50082">
    <property type="entry name" value="WD_REPEATS_2"/>
    <property type="match status" value="1"/>
</dbReference>
<evidence type="ECO:0000313" key="7">
    <source>
        <dbReference type="Proteomes" id="UP000054270"/>
    </source>
</evidence>
<accession>A0A0D2PIW9</accession>
<dbReference type="Proteomes" id="UP000054270">
    <property type="component" value="Unassembled WGS sequence"/>
</dbReference>
<evidence type="ECO:0000259" key="5">
    <source>
        <dbReference type="Pfam" id="PF08596"/>
    </source>
</evidence>
<dbReference type="OMA" id="PRILITW"/>
<dbReference type="GO" id="GO:0005737">
    <property type="term" value="C:cytoplasm"/>
    <property type="evidence" value="ECO:0007669"/>
    <property type="project" value="TreeGrafter"/>
</dbReference>
<proteinExistence type="inferred from homology"/>
<name>A0A0D2PIW9_HYPSF</name>
<dbReference type="Gene3D" id="2.130.10.10">
    <property type="entry name" value="YVTN repeat-like/Quinoprotein amine dehydrogenase"/>
    <property type="match status" value="1"/>
</dbReference>
<dbReference type="Pfam" id="PF08596">
    <property type="entry name" value="Lgl_C"/>
    <property type="match status" value="1"/>
</dbReference>
<dbReference type="InterPro" id="IPR015943">
    <property type="entry name" value="WD40/YVTN_repeat-like_dom_sf"/>
</dbReference>
<evidence type="ECO:0000256" key="1">
    <source>
        <dbReference type="ARBA" id="ARBA00008070"/>
    </source>
</evidence>
<gene>
    <name evidence="6" type="ORF">HYPSUDRAFT_197277</name>
</gene>
<keyword evidence="7" id="KW-1185">Reference proteome</keyword>
<dbReference type="PANTHER" id="PTHR10241:SF25">
    <property type="entry name" value="TOMOSYN, ISOFORM C"/>
    <property type="match status" value="1"/>
</dbReference>
<evidence type="ECO:0000256" key="4">
    <source>
        <dbReference type="SAM" id="MobiDB-lite"/>
    </source>
</evidence>
<organism evidence="6 7">
    <name type="scientific">Hypholoma sublateritium (strain FD-334 SS-4)</name>
    <dbReference type="NCBI Taxonomy" id="945553"/>
    <lineage>
        <taxon>Eukaryota</taxon>
        <taxon>Fungi</taxon>
        <taxon>Dikarya</taxon>
        <taxon>Basidiomycota</taxon>
        <taxon>Agaricomycotina</taxon>
        <taxon>Agaricomycetes</taxon>
        <taxon>Agaricomycetidae</taxon>
        <taxon>Agaricales</taxon>
        <taxon>Agaricineae</taxon>
        <taxon>Strophariaceae</taxon>
        <taxon>Hypholoma</taxon>
    </lineage>
</organism>
<feature type="region of interest" description="Disordered" evidence="4">
    <location>
        <begin position="463"/>
        <end position="488"/>
    </location>
</feature>
<dbReference type="GO" id="GO:0006887">
    <property type="term" value="P:exocytosis"/>
    <property type="evidence" value="ECO:0007669"/>
    <property type="project" value="UniProtKB-KW"/>
</dbReference>
<dbReference type="GO" id="GO:0005886">
    <property type="term" value="C:plasma membrane"/>
    <property type="evidence" value="ECO:0007669"/>
    <property type="project" value="TreeGrafter"/>
</dbReference>
<dbReference type="SUPFAM" id="SSF50978">
    <property type="entry name" value="WD40 repeat-like"/>
    <property type="match status" value="1"/>
</dbReference>
<dbReference type="PANTHER" id="PTHR10241">
    <property type="entry name" value="LETHAL 2 GIANT LARVAE PROTEIN"/>
    <property type="match status" value="1"/>
</dbReference>
<evidence type="ECO:0000256" key="3">
    <source>
        <dbReference type="PROSITE-ProRule" id="PRU00221"/>
    </source>
</evidence>
<dbReference type="STRING" id="945553.A0A0D2PIW9"/>
<feature type="repeat" description="WD" evidence="3">
    <location>
        <begin position="241"/>
        <end position="282"/>
    </location>
</feature>
<dbReference type="GO" id="GO:0006893">
    <property type="term" value="P:Golgi to plasma membrane transport"/>
    <property type="evidence" value="ECO:0007669"/>
    <property type="project" value="TreeGrafter"/>
</dbReference>
<protein>
    <recommendedName>
        <fullName evidence="5">Lethal giant larvae (Lgl)-like C-terminal domain-containing protein</fullName>
    </recommendedName>
</protein>
<keyword evidence="2" id="KW-0268">Exocytosis</keyword>
<dbReference type="GO" id="GO:0005096">
    <property type="term" value="F:GTPase activator activity"/>
    <property type="evidence" value="ECO:0007669"/>
    <property type="project" value="TreeGrafter"/>
</dbReference>
<reference evidence="7" key="1">
    <citation type="submission" date="2014-04" db="EMBL/GenBank/DDBJ databases">
        <title>Evolutionary Origins and Diversification of the Mycorrhizal Mutualists.</title>
        <authorList>
            <consortium name="DOE Joint Genome Institute"/>
            <consortium name="Mycorrhizal Genomics Consortium"/>
            <person name="Kohler A."/>
            <person name="Kuo A."/>
            <person name="Nagy L.G."/>
            <person name="Floudas D."/>
            <person name="Copeland A."/>
            <person name="Barry K.W."/>
            <person name="Cichocki N."/>
            <person name="Veneault-Fourrey C."/>
            <person name="LaButti K."/>
            <person name="Lindquist E.A."/>
            <person name="Lipzen A."/>
            <person name="Lundell T."/>
            <person name="Morin E."/>
            <person name="Murat C."/>
            <person name="Riley R."/>
            <person name="Ohm R."/>
            <person name="Sun H."/>
            <person name="Tunlid A."/>
            <person name="Henrissat B."/>
            <person name="Grigoriev I.V."/>
            <person name="Hibbett D.S."/>
            <person name="Martin F."/>
        </authorList>
    </citation>
    <scope>NUCLEOTIDE SEQUENCE [LARGE SCALE GENOMIC DNA]</scope>
    <source>
        <strain evidence="7">FD-334 SS-4</strain>
    </source>
</reference>
<dbReference type="Pfam" id="PF00400">
    <property type="entry name" value="WD40"/>
    <property type="match status" value="1"/>
</dbReference>
<evidence type="ECO:0000313" key="6">
    <source>
        <dbReference type="EMBL" id="KJA28406.1"/>
    </source>
</evidence>
<dbReference type="AlphaFoldDB" id="A0A0D2PIW9"/>
<dbReference type="GO" id="GO:0019905">
    <property type="term" value="F:syntaxin binding"/>
    <property type="evidence" value="ECO:0007669"/>
    <property type="project" value="TreeGrafter"/>
</dbReference>
<sequence>MFSKQPEISLADLSIDLRDKDDWSVEALKTYDVPLDVTTLAIEPISRILAIGTSSGIIHIFGRAGVVSTINLPEPIEVRFLQFAVSTFHIVCLDCENRLHVFSLLDLGKPKFIVSARFDPINSITLSPSHTHIFLATQHGDIKTFDLTCLRKSPYSIPNLWSLYEEKMTASGVPSLLPSDQSSAHAVDVVIHPRNLELLFIAYSGGVVLTDLTERSTIRVYELILLPGAPGGAGYDSHDILTHRRPMVTSLAIHPSGHFFAAGYDDGCIAFWAVDDDNKPLLVRTLHDLDVNILDPERLDALSISDTLKKTTLSLPEPIFKLSWSSYPNSPDPRGGETTLTILGGSIPGKPFGLSVFLFPPFNPSEAPSDPPAPASSIHPFYRKAMYESLVPKKTFIYNTCGIVQDHLLLPHNIPHLSGNFDPYAILLITEVNTARTVEAYQFPPPGFLKTIQIPFSDQEVVDTNDKEHADTQKPSPPSIKSPSGVKSGPDPLMTPFCLSIGTSGVLGGQLLQLDNETYQSFTTKSSVVHPSLGLKGGQAYTETTSESKLLKYQSHRILVTRNQDTTVTFFDFSPQLLLPNNTAESLLQHDWPKALPGLTIRLHDILEDPQSSELLMATYDNVVIESVNLAAQALEVALTLKSGEVLVYRSAENSPRHPPRAMLEDTDIVLLDHILSQTGTRMSPHFMLIADKGPVAACALSDIGT</sequence>